<evidence type="ECO:0000259" key="5">
    <source>
        <dbReference type="SMART" id="SM00829"/>
    </source>
</evidence>
<evidence type="ECO:0000256" key="1">
    <source>
        <dbReference type="ARBA" id="ARBA00022723"/>
    </source>
</evidence>
<evidence type="ECO:0000313" key="7">
    <source>
        <dbReference type="Proteomes" id="UP000824263"/>
    </source>
</evidence>
<dbReference type="InterPro" id="IPR020843">
    <property type="entry name" value="ER"/>
</dbReference>
<comment type="similarity">
    <text evidence="4">Belongs to the zinc-containing alcohol dehydrogenase family.</text>
</comment>
<name>A0A9D1RB64_9FIRM</name>
<comment type="cofactor">
    <cofactor evidence="4">
        <name>Zn(2+)</name>
        <dbReference type="ChEBI" id="CHEBI:29105"/>
    </cofactor>
</comment>
<evidence type="ECO:0000256" key="3">
    <source>
        <dbReference type="ARBA" id="ARBA00023002"/>
    </source>
</evidence>
<dbReference type="PANTHER" id="PTHR43401">
    <property type="entry name" value="L-THREONINE 3-DEHYDROGENASE"/>
    <property type="match status" value="1"/>
</dbReference>
<dbReference type="Gene3D" id="3.40.50.720">
    <property type="entry name" value="NAD(P)-binding Rossmann-like Domain"/>
    <property type="match status" value="1"/>
</dbReference>
<comment type="caution">
    <text evidence="6">The sequence shown here is derived from an EMBL/GenBank/DDBJ whole genome shotgun (WGS) entry which is preliminary data.</text>
</comment>
<dbReference type="SUPFAM" id="SSF50129">
    <property type="entry name" value="GroES-like"/>
    <property type="match status" value="1"/>
</dbReference>
<dbReference type="Proteomes" id="UP000824263">
    <property type="component" value="Unassembled WGS sequence"/>
</dbReference>
<reference evidence="6" key="1">
    <citation type="journal article" date="2021" name="PeerJ">
        <title>Extensive microbial diversity within the chicken gut microbiome revealed by metagenomics and culture.</title>
        <authorList>
            <person name="Gilroy R."/>
            <person name="Ravi A."/>
            <person name="Getino M."/>
            <person name="Pursley I."/>
            <person name="Horton D.L."/>
            <person name="Alikhan N.F."/>
            <person name="Baker D."/>
            <person name="Gharbi K."/>
            <person name="Hall N."/>
            <person name="Watson M."/>
            <person name="Adriaenssens E.M."/>
            <person name="Foster-Nyarko E."/>
            <person name="Jarju S."/>
            <person name="Secka A."/>
            <person name="Antonio M."/>
            <person name="Oren A."/>
            <person name="Chaudhuri R.R."/>
            <person name="La Ragione R."/>
            <person name="Hildebrand F."/>
            <person name="Pallen M.J."/>
        </authorList>
    </citation>
    <scope>NUCLEOTIDE SEQUENCE</scope>
    <source>
        <strain evidence="6">ChiSxjej1B13-11762</strain>
    </source>
</reference>
<dbReference type="InterPro" id="IPR036291">
    <property type="entry name" value="NAD(P)-bd_dom_sf"/>
</dbReference>
<protein>
    <submittedName>
        <fullName evidence="6">Zinc-dependent alcohol dehydrogenase family protein</fullName>
    </submittedName>
</protein>
<dbReference type="PROSITE" id="PS00059">
    <property type="entry name" value="ADH_ZINC"/>
    <property type="match status" value="1"/>
</dbReference>
<keyword evidence="3" id="KW-0560">Oxidoreductase</keyword>
<feature type="domain" description="Enoyl reductase (ER)" evidence="5">
    <location>
        <begin position="13"/>
        <end position="343"/>
    </location>
</feature>
<dbReference type="Pfam" id="PF08240">
    <property type="entry name" value="ADH_N"/>
    <property type="match status" value="1"/>
</dbReference>
<evidence type="ECO:0000256" key="4">
    <source>
        <dbReference type="RuleBase" id="RU361277"/>
    </source>
</evidence>
<proteinExistence type="inferred from homology"/>
<evidence type="ECO:0000256" key="2">
    <source>
        <dbReference type="ARBA" id="ARBA00022833"/>
    </source>
</evidence>
<sequence length="349" mass="38581">MEMMRANVYDKPGHCEVKQVPVPEISPHQVLIKVMSCGICKGADVALAQGGFLAKFPLLNGHEFAGYVCKVGEHVDTFKVGDRVTADNTVLCGDCYYCRKDQPLYCENFYSLGCNGPGGFAEYVAVNADKVFPISDHLSFNEAIFAEPTACAVHSMDRIQVQFGDDVLVYGCGPTGIIMIQLLMHSNANRVVVCGPSQDKLDILKKYGCKETILMDRNDPGVHEEQLRKIAPNGFDILVDTTANVDVMESMIKFGKMGAKFMMFAMPHAGAKWAIDPEYWYLHEIQLIPTWAQTHCFGRALEYLEAGKVQVKELVTHEMDLADYDKGIALAAKGGPGTLKVILHPNYEE</sequence>
<organism evidence="6 7">
    <name type="scientific">Candidatus Dorea gallistercoris</name>
    <dbReference type="NCBI Taxonomy" id="2838542"/>
    <lineage>
        <taxon>Bacteria</taxon>
        <taxon>Bacillati</taxon>
        <taxon>Bacillota</taxon>
        <taxon>Clostridia</taxon>
        <taxon>Lachnospirales</taxon>
        <taxon>Lachnospiraceae</taxon>
        <taxon>Dorea</taxon>
    </lineage>
</organism>
<dbReference type="SUPFAM" id="SSF51735">
    <property type="entry name" value="NAD(P)-binding Rossmann-fold domains"/>
    <property type="match status" value="1"/>
</dbReference>
<keyword evidence="1 4" id="KW-0479">Metal-binding</keyword>
<dbReference type="InterPro" id="IPR050129">
    <property type="entry name" value="Zn_alcohol_dh"/>
</dbReference>
<dbReference type="GO" id="GO:0008270">
    <property type="term" value="F:zinc ion binding"/>
    <property type="evidence" value="ECO:0007669"/>
    <property type="project" value="InterPro"/>
</dbReference>
<gene>
    <name evidence="6" type="ORF">H9873_08305</name>
</gene>
<dbReference type="EMBL" id="DXGF01000143">
    <property type="protein sequence ID" value="HIW84310.1"/>
    <property type="molecule type" value="Genomic_DNA"/>
</dbReference>
<dbReference type="AlphaFoldDB" id="A0A9D1RB64"/>
<dbReference type="InterPro" id="IPR013154">
    <property type="entry name" value="ADH-like_N"/>
</dbReference>
<accession>A0A9D1RB64</accession>
<dbReference type="Pfam" id="PF00107">
    <property type="entry name" value="ADH_zinc_N"/>
    <property type="match status" value="1"/>
</dbReference>
<dbReference type="GO" id="GO:0016491">
    <property type="term" value="F:oxidoreductase activity"/>
    <property type="evidence" value="ECO:0007669"/>
    <property type="project" value="UniProtKB-KW"/>
</dbReference>
<dbReference type="CDD" id="cd08234">
    <property type="entry name" value="threonine_DH_like"/>
    <property type="match status" value="1"/>
</dbReference>
<dbReference type="SMART" id="SM00829">
    <property type="entry name" value="PKS_ER"/>
    <property type="match status" value="1"/>
</dbReference>
<dbReference type="InterPro" id="IPR002328">
    <property type="entry name" value="ADH_Zn_CS"/>
</dbReference>
<dbReference type="Gene3D" id="3.90.180.10">
    <property type="entry name" value="Medium-chain alcohol dehydrogenases, catalytic domain"/>
    <property type="match status" value="1"/>
</dbReference>
<evidence type="ECO:0000313" key="6">
    <source>
        <dbReference type="EMBL" id="HIW84310.1"/>
    </source>
</evidence>
<keyword evidence="2 4" id="KW-0862">Zinc</keyword>
<dbReference type="InterPro" id="IPR013149">
    <property type="entry name" value="ADH-like_C"/>
</dbReference>
<dbReference type="PANTHER" id="PTHR43401:SF2">
    <property type="entry name" value="L-THREONINE 3-DEHYDROGENASE"/>
    <property type="match status" value="1"/>
</dbReference>
<reference evidence="6" key="2">
    <citation type="submission" date="2021-04" db="EMBL/GenBank/DDBJ databases">
        <authorList>
            <person name="Gilroy R."/>
        </authorList>
    </citation>
    <scope>NUCLEOTIDE SEQUENCE</scope>
    <source>
        <strain evidence="6">ChiSxjej1B13-11762</strain>
    </source>
</reference>
<dbReference type="InterPro" id="IPR011032">
    <property type="entry name" value="GroES-like_sf"/>
</dbReference>